<protein>
    <submittedName>
        <fullName evidence="2">DUF559 domain-containing protein</fullName>
    </submittedName>
</protein>
<dbReference type="EMBL" id="WBSL01000016">
    <property type="protein sequence ID" value="MPY68173.1"/>
    <property type="molecule type" value="Genomic_DNA"/>
</dbReference>
<dbReference type="InterPro" id="IPR049468">
    <property type="entry name" value="Restrct_endonuc-II-like_dom"/>
</dbReference>
<dbReference type="AlphaFoldDB" id="A0A7X1TST4"/>
<feature type="domain" description="Restriction endonuclease type II-like" evidence="1">
    <location>
        <begin position="56"/>
        <end position="141"/>
    </location>
</feature>
<accession>A0A7X1TST4</accession>
<evidence type="ECO:0000313" key="3">
    <source>
        <dbReference type="Proteomes" id="UP000484842"/>
    </source>
</evidence>
<organism evidence="2 3">
    <name type="scientific">Deinococcus terrestris</name>
    <dbReference type="NCBI Taxonomy" id="2651870"/>
    <lineage>
        <taxon>Bacteria</taxon>
        <taxon>Thermotogati</taxon>
        <taxon>Deinococcota</taxon>
        <taxon>Deinococci</taxon>
        <taxon>Deinococcales</taxon>
        <taxon>Deinococcaceae</taxon>
        <taxon>Deinococcus</taxon>
    </lineage>
</organism>
<evidence type="ECO:0000259" key="1">
    <source>
        <dbReference type="Pfam" id="PF18741"/>
    </source>
</evidence>
<sequence>MTPKVTRTCARCGQAFALSRARVGSPYASFCSNECITAHKVQLAHLRSSDLERLFGDHLREAGLAFVAQYPLGPYVVDLAFPQVRLLVEVDGEAYHSSPQAQARDDRKEQLAAAEGWRFLRIPQFVIERHPQEAVRTVVEAYLSS</sequence>
<gene>
    <name evidence="2" type="ORF">F8S09_16075</name>
</gene>
<dbReference type="SUPFAM" id="SSF52980">
    <property type="entry name" value="Restriction endonuclease-like"/>
    <property type="match status" value="1"/>
</dbReference>
<dbReference type="Pfam" id="PF18741">
    <property type="entry name" value="MTES_1575"/>
    <property type="match status" value="1"/>
</dbReference>
<comment type="caution">
    <text evidence="2">The sequence shown here is derived from an EMBL/GenBank/DDBJ whole genome shotgun (WGS) entry which is preliminary data.</text>
</comment>
<dbReference type="InterPro" id="IPR011335">
    <property type="entry name" value="Restrct_endonuc-II-like"/>
</dbReference>
<keyword evidence="3" id="KW-1185">Reference proteome</keyword>
<evidence type="ECO:0000313" key="2">
    <source>
        <dbReference type="EMBL" id="MPY68173.1"/>
    </source>
</evidence>
<reference evidence="2 3" key="1">
    <citation type="submission" date="2019-10" db="EMBL/GenBank/DDBJ databases">
        <title>Deinococcus sp. isolated from soil.</title>
        <authorList>
            <person name="Li Y."/>
            <person name="Wang J."/>
        </authorList>
    </citation>
    <scope>NUCLEOTIDE SEQUENCE [LARGE SCALE GENOMIC DNA]</scope>
    <source>
        <strain evidence="2 3">SDU3-2</strain>
    </source>
</reference>
<name>A0A7X1TST4_9DEIO</name>
<proteinExistence type="predicted"/>
<dbReference type="RefSeq" id="WP_152872479.1">
    <property type="nucleotide sequence ID" value="NZ_WBSL01000016.1"/>
</dbReference>
<dbReference type="Proteomes" id="UP000484842">
    <property type="component" value="Unassembled WGS sequence"/>
</dbReference>
<dbReference type="Gene3D" id="3.40.960.10">
    <property type="entry name" value="VSR Endonuclease"/>
    <property type="match status" value="1"/>
</dbReference>